<proteinExistence type="predicted"/>
<dbReference type="SUPFAM" id="SSF54768">
    <property type="entry name" value="dsRNA-binding domain-like"/>
    <property type="match status" value="2"/>
</dbReference>
<keyword evidence="1 2" id="KW-0694">RNA-binding</keyword>
<accession>A0A6M2DSU5</accession>
<dbReference type="GO" id="GO:0003725">
    <property type="term" value="F:double-stranded RNA binding"/>
    <property type="evidence" value="ECO:0007669"/>
    <property type="project" value="TreeGrafter"/>
</dbReference>
<dbReference type="PANTHER" id="PTHR46205">
    <property type="entry name" value="LOQUACIOUS, ISOFORM B"/>
    <property type="match status" value="1"/>
</dbReference>
<dbReference type="AlphaFoldDB" id="A0A6M2DSU5"/>
<dbReference type="SMART" id="SM00358">
    <property type="entry name" value="DSRM"/>
    <property type="match status" value="2"/>
</dbReference>
<dbReference type="GO" id="GO:0005737">
    <property type="term" value="C:cytoplasm"/>
    <property type="evidence" value="ECO:0007669"/>
    <property type="project" value="TreeGrafter"/>
</dbReference>
<dbReference type="GO" id="GO:0070578">
    <property type="term" value="C:RISC-loading complex"/>
    <property type="evidence" value="ECO:0007669"/>
    <property type="project" value="TreeGrafter"/>
</dbReference>
<name>A0A6M2DSU5_XENCH</name>
<evidence type="ECO:0000256" key="3">
    <source>
        <dbReference type="SAM" id="MobiDB-lite"/>
    </source>
</evidence>
<dbReference type="Pfam" id="PF00035">
    <property type="entry name" value="dsrm"/>
    <property type="match status" value="2"/>
</dbReference>
<dbReference type="InterPro" id="IPR014720">
    <property type="entry name" value="dsRBD_dom"/>
</dbReference>
<dbReference type="Gene3D" id="3.30.160.20">
    <property type="match status" value="2"/>
</dbReference>
<dbReference type="PANTHER" id="PTHR46205:SF5">
    <property type="entry name" value="BLANKS-RELATED"/>
    <property type="match status" value="1"/>
</dbReference>
<dbReference type="GO" id="GO:0005634">
    <property type="term" value="C:nucleus"/>
    <property type="evidence" value="ECO:0007669"/>
    <property type="project" value="TreeGrafter"/>
</dbReference>
<dbReference type="GO" id="GO:0070920">
    <property type="term" value="P:regulation of regulatory ncRNA processing"/>
    <property type="evidence" value="ECO:0007669"/>
    <property type="project" value="TreeGrafter"/>
</dbReference>
<feature type="domain" description="DRBM" evidence="4">
    <location>
        <begin position="161"/>
        <end position="232"/>
    </location>
</feature>
<feature type="region of interest" description="Disordered" evidence="3">
    <location>
        <begin position="1"/>
        <end position="154"/>
    </location>
</feature>
<evidence type="ECO:0000259" key="4">
    <source>
        <dbReference type="PROSITE" id="PS50137"/>
    </source>
</evidence>
<dbReference type="GO" id="GO:0030422">
    <property type="term" value="P:siRNA processing"/>
    <property type="evidence" value="ECO:0007669"/>
    <property type="project" value="TreeGrafter"/>
</dbReference>
<reference evidence="5" key="1">
    <citation type="submission" date="2020-03" db="EMBL/GenBank/DDBJ databases">
        <title>Transcriptomic Profiling of the Digestive Tract of the Rat Flea, Xenopsylla cheopis, Following Blood Feeding and Infection with Yersinia pestis.</title>
        <authorList>
            <person name="Bland D.M."/>
            <person name="Martens C.A."/>
            <person name="Virtaneva K."/>
            <person name="Kanakabandi K."/>
            <person name="Long D."/>
            <person name="Rosenke R."/>
            <person name="Saturday G.A."/>
            <person name="Hoyt F.H."/>
            <person name="Bruno D.P."/>
            <person name="Ribeiro J.M.C."/>
            <person name="Hinnebusch J."/>
        </authorList>
    </citation>
    <scope>NUCLEOTIDE SEQUENCE</scope>
</reference>
<dbReference type="EMBL" id="GIIL01004934">
    <property type="protein sequence ID" value="NOV48660.1"/>
    <property type="molecule type" value="Transcribed_RNA"/>
</dbReference>
<evidence type="ECO:0000256" key="1">
    <source>
        <dbReference type="ARBA" id="ARBA00022884"/>
    </source>
</evidence>
<sequence length="437" mass="48224">MSGRRSAVGRTGPAFNPRSSIGAPNRAYNEGTRYNNTRSYANYALQNQAQQQNAQQFSQATAQTRNQTSYNKQIEVKEEVKAETASPLLQRQQPLTTNNVNSPAKGASAEKPAVEAMETRIGDEGADKPKPWKKNQLSKVKKLSNSERRNRQNKRLRKLLTPKNALMVLNELHGANIPEYKLGQTVAQAFNQSGHQYKAEVVVNGSTYQGQGISKIMAKNNAAEKALRDLVLERMRKEIVSDVAEGEDVEMVDADEKNANTNNTKESQIPMLHLASFALHKLFTEWQAEGYEIPLMSKNLTGSAMNVNDAEAAIQFIGGILNKRSNKLNETQTEISIEGKDVPKKLPKMRTELPPNPESIHPAMLLSQMRPGIGYVDVSTYDGISPNNGLFTVSVTVDGKDFFGAAKNKKEARKQAAQQACTSLFGVKYPVTDITAE</sequence>
<organism evidence="5">
    <name type="scientific">Xenopsylla cheopis</name>
    <name type="common">Oriental rat flea</name>
    <name type="synonym">Pulex cheopis</name>
    <dbReference type="NCBI Taxonomy" id="163159"/>
    <lineage>
        <taxon>Eukaryota</taxon>
        <taxon>Metazoa</taxon>
        <taxon>Ecdysozoa</taxon>
        <taxon>Arthropoda</taxon>
        <taxon>Hexapoda</taxon>
        <taxon>Insecta</taxon>
        <taxon>Pterygota</taxon>
        <taxon>Neoptera</taxon>
        <taxon>Endopterygota</taxon>
        <taxon>Siphonaptera</taxon>
        <taxon>Pulicidae</taxon>
        <taxon>Xenopsyllinae</taxon>
        <taxon>Xenopsylla</taxon>
    </lineage>
</organism>
<dbReference type="InterPro" id="IPR051247">
    <property type="entry name" value="RLC_Component"/>
</dbReference>
<dbReference type="GO" id="GO:0016442">
    <property type="term" value="C:RISC complex"/>
    <property type="evidence" value="ECO:0007669"/>
    <property type="project" value="TreeGrafter"/>
</dbReference>
<feature type="compositionally biased region" description="Polar residues" evidence="3">
    <location>
        <begin position="87"/>
        <end position="102"/>
    </location>
</feature>
<evidence type="ECO:0000256" key="2">
    <source>
        <dbReference type="PROSITE-ProRule" id="PRU00266"/>
    </source>
</evidence>
<feature type="domain" description="DRBM" evidence="4">
    <location>
        <begin position="391"/>
        <end position="426"/>
    </location>
</feature>
<protein>
    <recommendedName>
        <fullName evidence="4">DRBM domain-containing protein</fullName>
    </recommendedName>
</protein>
<dbReference type="PROSITE" id="PS50137">
    <property type="entry name" value="DS_RBD"/>
    <property type="match status" value="2"/>
</dbReference>
<feature type="compositionally biased region" description="Basic and acidic residues" evidence="3">
    <location>
        <begin position="117"/>
        <end position="130"/>
    </location>
</feature>
<evidence type="ECO:0000313" key="5">
    <source>
        <dbReference type="EMBL" id="NOV48660.1"/>
    </source>
</evidence>
<dbReference type="GO" id="GO:0035197">
    <property type="term" value="F:siRNA binding"/>
    <property type="evidence" value="ECO:0007669"/>
    <property type="project" value="TreeGrafter"/>
</dbReference>
<feature type="compositionally biased region" description="Low complexity" evidence="3">
    <location>
        <begin position="41"/>
        <end position="63"/>
    </location>
</feature>